<dbReference type="InterPro" id="IPR047688">
    <property type="entry name" value="Endonuc_SmrA"/>
</dbReference>
<evidence type="ECO:0000313" key="4">
    <source>
        <dbReference type="Proteomes" id="UP000501602"/>
    </source>
</evidence>
<keyword evidence="3" id="KW-0540">Nuclease</keyword>
<feature type="domain" description="Smr" evidence="2">
    <location>
        <begin position="95"/>
        <end position="176"/>
    </location>
</feature>
<keyword evidence="4" id="KW-1185">Reference proteome</keyword>
<dbReference type="SUPFAM" id="SSF160443">
    <property type="entry name" value="SMR domain-like"/>
    <property type="match status" value="1"/>
</dbReference>
<dbReference type="RefSeq" id="WP_168659594.1">
    <property type="nucleotide sequence ID" value="NZ_CP051180.1"/>
</dbReference>
<dbReference type="EMBL" id="CP051180">
    <property type="protein sequence ID" value="QIZ76334.1"/>
    <property type="molecule type" value="Genomic_DNA"/>
</dbReference>
<reference evidence="3 4" key="1">
    <citation type="submission" date="2020-04" db="EMBL/GenBank/DDBJ databases">
        <title>Ferrimonas sp. S7 isolated from sea water.</title>
        <authorList>
            <person name="Bae S.S."/>
            <person name="Baek K."/>
        </authorList>
    </citation>
    <scope>NUCLEOTIDE SEQUENCE [LARGE SCALE GENOMIC DNA]</scope>
    <source>
        <strain evidence="3 4">S7</strain>
    </source>
</reference>
<dbReference type="Pfam" id="PF01713">
    <property type="entry name" value="Smr"/>
    <property type="match status" value="1"/>
</dbReference>
<evidence type="ECO:0000313" key="3">
    <source>
        <dbReference type="EMBL" id="QIZ76334.1"/>
    </source>
</evidence>
<dbReference type="SMART" id="SM00463">
    <property type="entry name" value="SMR"/>
    <property type="match status" value="1"/>
</dbReference>
<dbReference type="PANTHER" id="PTHR35562">
    <property type="entry name" value="DNA ENDONUCLEASE SMRA-RELATED"/>
    <property type="match status" value="1"/>
</dbReference>
<keyword evidence="3" id="KW-0378">Hydrolase</keyword>
<keyword evidence="3" id="KW-0255">Endonuclease</keyword>
<gene>
    <name evidence="3" type="primary">smrA</name>
    <name evidence="3" type="ORF">HER31_05250</name>
</gene>
<dbReference type="PANTHER" id="PTHR35562:SF2">
    <property type="entry name" value="DNA ENDONUCLEASE SMRA-RELATED"/>
    <property type="match status" value="1"/>
</dbReference>
<dbReference type="InterPro" id="IPR036063">
    <property type="entry name" value="Smr_dom_sf"/>
</dbReference>
<dbReference type="NCBIfam" id="NF033154">
    <property type="entry name" value="endonuc_SmrA"/>
    <property type="match status" value="1"/>
</dbReference>
<dbReference type="InterPro" id="IPR002625">
    <property type="entry name" value="Smr_dom"/>
</dbReference>
<dbReference type="AlphaFoldDB" id="A0A6H1UBB4"/>
<organism evidence="3 4">
    <name type="scientific">Ferrimonas lipolytica</name>
    <dbReference type="NCBI Taxonomy" id="2724191"/>
    <lineage>
        <taxon>Bacteria</taxon>
        <taxon>Pseudomonadati</taxon>
        <taxon>Pseudomonadota</taxon>
        <taxon>Gammaproteobacteria</taxon>
        <taxon>Alteromonadales</taxon>
        <taxon>Ferrimonadaceae</taxon>
        <taxon>Ferrimonas</taxon>
    </lineage>
</organism>
<dbReference type="Gene3D" id="3.30.1370.110">
    <property type="match status" value="1"/>
</dbReference>
<name>A0A6H1UBB4_9GAMM</name>
<feature type="compositionally biased region" description="Polar residues" evidence="1">
    <location>
        <begin position="20"/>
        <end position="32"/>
    </location>
</feature>
<evidence type="ECO:0000259" key="2">
    <source>
        <dbReference type="PROSITE" id="PS50828"/>
    </source>
</evidence>
<accession>A0A6H1UBB4</accession>
<dbReference type="PROSITE" id="PS50828">
    <property type="entry name" value="SMR"/>
    <property type="match status" value="1"/>
</dbReference>
<sequence>MNHEEQDLFMAEMSDVKPLQHNQVRQRQSEQQLTAAQIARREAAQQDDQQAADQLTLDAVDLVEPEDIIGWTRGGMQHGVYKNLRLGKYAQDARLDLHGLSVEESRRALLQFIVDCQRNNIRSALILHGKGIHSKPFRGILKSYIAKWLPCIAEVLAFHSALAHHGGTGAVYVLMKKSPNEKLENRERHQKK</sequence>
<proteinExistence type="predicted"/>
<dbReference type="GO" id="GO:0004520">
    <property type="term" value="F:DNA endonuclease activity"/>
    <property type="evidence" value="ECO:0007669"/>
    <property type="project" value="TreeGrafter"/>
</dbReference>
<dbReference type="KEGG" id="fes:HER31_05250"/>
<feature type="region of interest" description="Disordered" evidence="1">
    <location>
        <begin position="1"/>
        <end position="34"/>
    </location>
</feature>
<protein>
    <submittedName>
        <fullName evidence="3">DNA endonuclease SmrA</fullName>
    </submittedName>
</protein>
<evidence type="ECO:0000256" key="1">
    <source>
        <dbReference type="SAM" id="MobiDB-lite"/>
    </source>
</evidence>
<dbReference type="Proteomes" id="UP000501602">
    <property type="component" value="Chromosome"/>
</dbReference>